<evidence type="ECO:0000313" key="3">
    <source>
        <dbReference type="Proteomes" id="UP001595386"/>
    </source>
</evidence>
<feature type="coiled-coil region" evidence="1">
    <location>
        <begin position="144"/>
        <end position="181"/>
    </location>
</feature>
<proteinExistence type="predicted"/>
<organism evidence="2 3">
    <name type="scientific">Halomonas tibetensis</name>
    <dbReference type="NCBI Taxonomy" id="2259590"/>
    <lineage>
        <taxon>Bacteria</taxon>
        <taxon>Pseudomonadati</taxon>
        <taxon>Pseudomonadota</taxon>
        <taxon>Gammaproteobacteria</taxon>
        <taxon>Oceanospirillales</taxon>
        <taxon>Halomonadaceae</taxon>
        <taxon>Halomonas</taxon>
    </lineage>
</organism>
<keyword evidence="3" id="KW-1185">Reference proteome</keyword>
<dbReference type="Proteomes" id="UP001595386">
    <property type="component" value="Unassembled WGS sequence"/>
</dbReference>
<sequence length="189" mass="20947">MQGIDTIRYRSLLACATVLLLAGCELLPESPFAAPAGRTTGDCRAEVPDFADKACLLPDWAAFGLASQRGDRAWRDAMLAQLEGRASERRLARAVALAWGSERQWDQASELYKADLNAAPAELQPLLRYWLNELEGRRAMARRLVGVRGELVSAERRRVALEEENAALAEKLEALTAIEQSINLRQQND</sequence>
<comment type="caution">
    <text evidence="2">The sequence shown here is derived from an EMBL/GenBank/DDBJ whole genome shotgun (WGS) entry which is preliminary data.</text>
</comment>
<reference evidence="3" key="1">
    <citation type="journal article" date="2019" name="Int. J. Syst. Evol. Microbiol.">
        <title>The Global Catalogue of Microorganisms (GCM) 10K type strain sequencing project: providing services to taxonomists for standard genome sequencing and annotation.</title>
        <authorList>
            <consortium name="The Broad Institute Genomics Platform"/>
            <consortium name="The Broad Institute Genome Sequencing Center for Infectious Disease"/>
            <person name="Wu L."/>
            <person name="Ma J."/>
        </authorList>
    </citation>
    <scope>NUCLEOTIDE SEQUENCE [LARGE SCALE GENOMIC DNA]</scope>
    <source>
        <strain evidence="3">KCTC 52660</strain>
    </source>
</reference>
<dbReference type="EMBL" id="JBHRSQ010000012">
    <property type="protein sequence ID" value="MFC2992330.1"/>
    <property type="molecule type" value="Genomic_DNA"/>
</dbReference>
<gene>
    <name evidence="2" type="ORF">ACFODV_09845</name>
</gene>
<accession>A0ABV7B7S7</accession>
<name>A0ABV7B7S7_9GAMM</name>
<protein>
    <recommendedName>
        <fullName evidence="4">YfhG lipoprotein</fullName>
    </recommendedName>
</protein>
<evidence type="ECO:0008006" key="4">
    <source>
        <dbReference type="Google" id="ProtNLM"/>
    </source>
</evidence>
<evidence type="ECO:0000313" key="2">
    <source>
        <dbReference type="EMBL" id="MFC2992330.1"/>
    </source>
</evidence>
<evidence type="ECO:0000256" key="1">
    <source>
        <dbReference type="SAM" id="Coils"/>
    </source>
</evidence>
<dbReference type="RefSeq" id="WP_379758353.1">
    <property type="nucleotide sequence ID" value="NZ_JBHRSQ010000012.1"/>
</dbReference>
<keyword evidence="1" id="KW-0175">Coiled coil</keyword>